<dbReference type="Pfam" id="PF01266">
    <property type="entry name" value="DAO"/>
    <property type="match status" value="1"/>
</dbReference>
<dbReference type="Gene3D" id="3.50.50.60">
    <property type="entry name" value="FAD/NAD(P)-binding domain"/>
    <property type="match status" value="1"/>
</dbReference>
<dbReference type="AlphaFoldDB" id="A0A2I1DJL4"/>
<accession>A0A2I1DJL4</accession>
<evidence type="ECO:0000313" key="3">
    <source>
        <dbReference type="EMBL" id="PKY10068.1"/>
    </source>
</evidence>
<sequence>MLKKRESVILVGAGVIGLIAAMRLAEAGFDVCVVDRGQAAQEASWAGGGILSPLYPWHYPPELLRLSFYSMSLHQALARELENLTGIDPQWNLSGLRIMAGKRETIPADIINWAQRWQLNWQLMGKEDGLHPSLWCPEVAQVRNPRLLSALLLRCRQLGVKIIEHTEVSGFRRFHNGQLCGLETTRGFWPTNHAIITAGAWTGKLLESARLHLEIYPVRGQMLLLQGQAGMLNSMIMRDQHYLVPRQDGLILAGSTSENVQFDKSVTAEARETLWDFAHDFLPELTSDHIIRQWSGLRPGSQESVPYIGALPGWKGLYVAAGHFRYGLTNAPATAEILVSTLTDQAPPVDIKPYLPATHFQKDPNSSPAD</sequence>
<dbReference type="PANTHER" id="PTHR13847">
    <property type="entry name" value="SARCOSINE DEHYDROGENASE-RELATED"/>
    <property type="match status" value="1"/>
</dbReference>
<dbReference type="Proteomes" id="UP000234329">
    <property type="component" value="Unassembled WGS sequence"/>
</dbReference>
<gene>
    <name evidence="3" type="ORF">B1757_12370</name>
</gene>
<reference evidence="3 4" key="1">
    <citation type="submission" date="2017-03" db="EMBL/GenBank/DDBJ databases">
        <title>Draft genime sequence of the acidophilic sulfur-oxidizing bacterium Acidithiobacillus sp. SH, isolated from seawater.</title>
        <authorList>
            <person name="Sharmin S."/>
            <person name="Tokuhisa M."/>
            <person name="Kanao T."/>
            <person name="Kamimura K."/>
        </authorList>
    </citation>
    <scope>NUCLEOTIDE SEQUENCE [LARGE SCALE GENOMIC DNA]</scope>
    <source>
        <strain evidence="3 4">SH</strain>
    </source>
</reference>
<dbReference type="InterPro" id="IPR036188">
    <property type="entry name" value="FAD/NAD-bd_sf"/>
</dbReference>
<dbReference type="GO" id="GO:0005737">
    <property type="term" value="C:cytoplasm"/>
    <property type="evidence" value="ECO:0007669"/>
    <property type="project" value="TreeGrafter"/>
</dbReference>
<evidence type="ECO:0000256" key="1">
    <source>
        <dbReference type="ARBA" id="ARBA00023002"/>
    </source>
</evidence>
<dbReference type="EMBL" id="MXAV01000044">
    <property type="protein sequence ID" value="PKY10068.1"/>
    <property type="molecule type" value="Genomic_DNA"/>
</dbReference>
<comment type="caution">
    <text evidence="3">The sequence shown here is derived from an EMBL/GenBank/DDBJ whole genome shotgun (WGS) entry which is preliminary data.</text>
</comment>
<name>A0A2I1DJL4_9PROT</name>
<evidence type="ECO:0000313" key="4">
    <source>
        <dbReference type="Proteomes" id="UP000234329"/>
    </source>
</evidence>
<keyword evidence="1" id="KW-0560">Oxidoreductase</keyword>
<dbReference type="GO" id="GO:0016491">
    <property type="term" value="F:oxidoreductase activity"/>
    <property type="evidence" value="ECO:0007669"/>
    <property type="project" value="UniProtKB-KW"/>
</dbReference>
<dbReference type="InParanoid" id="A0A2I1DJL4"/>
<dbReference type="OrthoDB" id="9805337at2"/>
<dbReference type="SUPFAM" id="SSF51905">
    <property type="entry name" value="FAD/NAD(P)-binding domain"/>
    <property type="match status" value="1"/>
</dbReference>
<dbReference type="Gene3D" id="3.30.9.10">
    <property type="entry name" value="D-Amino Acid Oxidase, subunit A, domain 2"/>
    <property type="match status" value="1"/>
</dbReference>
<dbReference type="RefSeq" id="WP_101538595.1">
    <property type="nucleotide sequence ID" value="NZ_MXAV01000044.1"/>
</dbReference>
<dbReference type="InterPro" id="IPR006076">
    <property type="entry name" value="FAD-dep_OxRdtase"/>
</dbReference>
<dbReference type="PANTHER" id="PTHR13847:SF289">
    <property type="entry name" value="GLYCINE OXIDASE"/>
    <property type="match status" value="1"/>
</dbReference>
<feature type="domain" description="FAD dependent oxidoreductase" evidence="2">
    <location>
        <begin position="8"/>
        <end position="339"/>
    </location>
</feature>
<protein>
    <submittedName>
        <fullName evidence="3">Oxidoreductase</fullName>
    </submittedName>
</protein>
<proteinExistence type="predicted"/>
<organism evidence="3 4">
    <name type="scientific">Acidithiobacillus marinus</name>
    <dbReference type="NCBI Taxonomy" id="187490"/>
    <lineage>
        <taxon>Bacteria</taxon>
        <taxon>Pseudomonadati</taxon>
        <taxon>Pseudomonadota</taxon>
        <taxon>Acidithiobacillia</taxon>
        <taxon>Acidithiobacillales</taxon>
        <taxon>Acidithiobacillaceae</taxon>
        <taxon>Acidithiobacillus</taxon>
    </lineage>
</organism>
<evidence type="ECO:0000259" key="2">
    <source>
        <dbReference type="Pfam" id="PF01266"/>
    </source>
</evidence>
<dbReference type="SUPFAM" id="SSF54373">
    <property type="entry name" value="FAD-linked reductases, C-terminal domain"/>
    <property type="match status" value="1"/>
</dbReference>
<keyword evidence="4" id="KW-1185">Reference proteome</keyword>